<dbReference type="Gene3D" id="3.40.50.720">
    <property type="entry name" value="NAD(P)-binding Rossmann-like Domain"/>
    <property type="match status" value="1"/>
</dbReference>
<accession>A0ABV9SXH8</accession>
<feature type="domain" description="Gfo/Idh/MocA-like oxidoreductase N-terminal" evidence="1">
    <location>
        <begin position="78"/>
        <end position="178"/>
    </location>
</feature>
<dbReference type="Pfam" id="PF01408">
    <property type="entry name" value="GFO_IDH_MocA"/>
    <property type="match status" value="1"/>
</dbReference>
<evidence type="ECO:0000313" key="3">
    <source>
        <dbReference type="EMBL" id="MFC4871064.1"/>
    </source>
</evidence>
<proteinExistence type="predicted"/>
<dbReference type="InterPro" id="IPR036291">
    <property type="entry name" value="NAD(P)-bd_dom_sf"/>
</dbReference>
<dbReference type="SUPFAM" id="SSF51735">
    <property type="entry name" value="NAD(P)-binding Rossmann-fold domains"/>
    <property type="match status" value="1"/>
</dbReference>
<dbReference type="Pfam" id="PF19051">
    <property type="entry name" value="GFO_IDH_MocA_C2"/>
    <property type="match status" value="1"/>
</dbReference>
<dbReference type="Proteomes" id="UP001595818">
    <property type="component" value="Unassembled WGS sequence"/>
</dbReference>
<reference evidence="4" key="1">
    <citation type="journal article" date="2019" name="Int. J. Syst. Evol. Microbiol.">
        <title>The Global Catalogue of Microorganisms (GCM) 10K type strain sequencing project: providing services to taxonomists for standard genome sequencing and annotation.</title>
        <authorList>
            <consortium name="The Broad Institute Genomics Platform"/>
            <consortium name="The Broad Institute Genome Sequencing Center for Infectious Disease"/>
            <person name="Wu L."/>
            <person name="Ma J."/>
        </authorList>
    </citation>
    <scope>NUCLEOTIDE SEQUENCE [LARGE SCALE GENOMIC DNA]</scope>
    <source>
        <strain evidence="4">CGMCC 4.7466</strain>
    </source>
</reference>
<dbReference type="PANTHER" id="PTHR43818:SF5">
    <property type="entry name" value="OXIDOREDUCTASE FAMILY PROTEIN"/>
    <property type="match status" value="1"/>
</dbReference>
<dbReference type="InterPro" id="IPR000683">
    <property type="entry name" value="Gfo/Idh/MocA-like_OxRdtase_N"/>
</dbReference>
<organism evidence="3 4">
    <name type="scientific">Negadavirga shengliensis</name>
    <dbReference type="NCBI Taxonomy" id="1389218"/>
    <lineage>
        <taxon>Bacteria</taxon>
        <taxon>Pseudomonadati</taxon>
        <taxon>Bacteroidota</taxon>
        <taxon>Cytophagia</taxon>
        <taxon>Cytophagales</taxon>
        <taxon>Cyclobacteriaceae</taxon>
        <taxon>Negadavirga</taxon>
    </lineage>
</organism>
<dbReference type="SUPFAM" id="SSF55347">
    <property type="entry name" value="Glyceraldehyde-3-phosphate dehydrogenase-like, C-terminal domain"/>
    <property type="match status" value="1"/>
</dbReference>
<evidence type="ECO:0000259" key="1">
    <source>
        <dbReference type="Pfam" id="PF01408"/>
    </source>
</evidence>
<dbReference type="EMBL" id="JBHSJJ010000002">
    <property type="protein sequence ID" value="MFC4871064.1"/>
    <property type="molecule type" value="Genomic_DNA"/>
</dbReference>
<dbReference type="InterPro" id="IPR019546">
    <property type="entry name" value="TAT_signal_bac_arc"/>
</dbReference>
<dbReference type="InterPro" id="IPR043906">
    <property type="entry name" value="Gfo/Idh/MocA_OxRdtase_bact_C"/>
</dbReference>
<dbReference type="RefSeq" id="WP_377062189.1">
    <property type="nucleotide sequence ID" value="NZ_JBHSJJ010000002.1"/>
</dbReference>
<evidence type="ECO:0000259" key="2">
    <source>
        <dbReference type="Pfam" id="PF19051"/>
    </source>
</evidence>
<dbReference type="NCBIfam" id="TIGR01409">
    <property type="entry name" value="TAT_signal_seq"/>
    <property type="match status" value="1"/>
</dbReference>
<comment type="caution">
    <text evidence="3">The sequence shown here is derived from an EMBL/GenBank/DDBJ whole genome shotgun (WGS) entry which is preliminary data.</text>
</comment>
<keyword evidence="4" id="KW-1185">Reference proteome</keyword>
<evidence type="ECO:0000313" key="4">
    <source>
        <dbReference type="Proteomes" id="UP001595818"/>
    </source>
</evidence>
<gene>
    <name evidence="3" type="ORF">ACFPFU_05155</name>
</gene>
<dbReference type="InterPro" id="IPR006311">
    <property type="entry name" value="TAT_signal"/>
</dbReference>
<sequence>MNPEKKQTSIGLKKSRREFLKTTGIAAAGGLAIPTLIPASAIGKNPPSDRITIGMIATGRQAIKVNLQNGFLNIPDCQVVAVNDVDSWRMELAAGIINGHYGKKTEKTYKGVTQYRDYRELLANNGIDAVMVSSTDHWHAPHGIAAAFAGKHVCMEKALSISYSHSKALVEAVKMKGVANRLDSEFRSSKYFWKAAEIVHNGLLGKLKKVTVGVPAELSGSAVGPQPTMPVPKALDYDQWLGPAFPAPYTQNRVHDPETIDTRPGWLRIDDYCNGMITNWGAHLCDIALWGMQKEYVLPISVKGEGSFSKGLWNTIETFDLTYTYDDGVVMNYVIDKPYVKFEGENGWVSAGYPDQLEASNRAWISFDKPSGNKDYSATLSDKEDFLRAVRSGEDSLEPLEVGHNVYFTTVMGLIAVKLGRELKWDNNKGQFKDDNAANAMLNRPFREKWLDKDVVDWMNKFQTVSYR</sequence>
<dbReference type="Gene3D" id="3.30.360.10">
    <property type="entry name" value="Dihydrodipicolinate Reductase, domain 2"/>
    <property type="match status" value="1"/>
</dbReference>
<name>A0ABV9SXH8_9BACT</name>
<dbReference type="PROSITE" id="PS51318">
    <property type="entry name" value="TAT"/>
    <property type="match status" value="1"/>
</dbReference>
<feature type="domain" description="Gfo/Idh/MocA-like oxidoreductase bacterial type C-terminal" evidence="2">
    <location>
        <begin position="197"/>
        <end position="450"/>
    </location>
</feature>
<dbReference type="InterPro" id="IPR050463">
    <property type="entry name" value="Gfo/Idh/MocA_oxidrdct_glycsds"/>
</dbReference>
<protein>
    <submittedName>
        <fullName evidence="3">Gfo/Idh/MocA family oxidoreductase</fullName>
    </submittedName>
</protein>
<dbReference type="PANTHER" id="PTHR43818">
    <property type="entry name" value="BCDNA.GH03377"/>
    <property type="match status" value="1"/>
</dbReference>